<keyword evidence="11" id="KW-1185">Reference proteome</keyword>
<dbReference type="HAMAP" id="MF_00169">
    <property type="entry name" value="AroQ"/>
    <property type="match status" value="1"/>
</dbReference>
<comment type="similarity">
    <text evidence="3 7">Belongs to the type-II 3-dehydroquinase family.</text>
</comment>
<keyword evidence="7" id="KW-0028">Amino-acid biosynthesis</keyword>
<dbReference type="GO" id="GO:0009073">
    <property type="term" value="P:aromatic amino acid family biosynthetic process"/>
    <property type="evidence" value="ECO:0007669"/>
    <property type="project" value="UniProtKB-KW"/>
</dbReference>
<evidence type="ECO:0000256" key="9">
    <source>
        <dbReference type="PIRSR" id="PIRSR001399-3"/>
    </source>
</evidence>
<evidence type="ECO:0000256" key="4">
    <source>
        <dbReference type="ARBA" id="ARBA00011193"/>
    </source>
</evidence>
<dbReference type="InterPro" id="IPR036441">
    <property type="entry name" value="DHquinase_II_sf"/>
</dbReference>
<reference evidence="10" key="1">
    <citation type="submission" date="2016-01" db="EMBL/GenBank/DDBJ databases">
        <authorList>
            <person name="Peeters C."/>
        </authorList>
    </citation>
    <scope>NUCLEOTIDE SEQUENCE</scope>
    <source>
        <strain evidence="10">LMG 29321</strain>
    </source>
</reference>
<comment type="pathway">
    <text evidence="2 7">Metabolic intermediate biosynthesis; chorismate biosynthesis; chorismate from D-erythrose 4-phosphate and phosphoenolpyruvate: step 3/7.</text>
</comment>
<comment type="function">
    <text evidence="7">Catalyzes a trans-dehydration via an enolate intermediate.</text>
</comment>
<comment type="subunit">
    <text evidence="4 7">Homododecamer.</text>
</comment>
<dbReference type="GO" id="GO:0003855">
    <property type="term" value="F:3-dehydroquinate dehydratase activity"/>
    <property type="evidence" value="ECO:0007669"/>
    <property type="project" value="UniProtKB-UniRule"/>
</dbReference>
<dbReference type="UniPathway" id="UPA00053">
    <property type="reaction ID" value="UER00086"/>
</dbReference>
<gene>
    <name evidence="7" type="primary">aroQ</name>
    <name evidence="10" type="ORF">AWB78_07831</name>
</gene>
<feature type="binding site" evidence="7">
    <location>
        <begin position="101"/>
        <end position="102"/>
    </location>
    <ligand>
        <name>substrate</name>
    </ligand>
</feature>
<dbReference type="PANTHER" id="PTHR21272">
    <property type="entry name" value="CATABOLIC 3-DEHYDROQUINASE"/>
    <property type="match status" value="1"/>
</dbReference>
<dbReference type="GO" id="GO:0009423">
    <property type="term" value="P:chorismate biosynthetic process"/>
    <property type="evidence" value="ECO:0007669"/>
    <property type="project" value="UniProtKB-UniRule"/>
</dbReference>
<evidence type="ECO:0000256" key="3">
    <source>
        <dbReference type="ARBA" id="ARBA00011037"/>
    </source>
</evidence>
<evidence type="ECO:0000313" key="11">
    <source>
        <dbReference type="Proteomes" id="UP000071859"/>
    </source>
</evidence>
<proteinExistence type="inferred from homology"/>
<dbReference type="PANTHER" id="PTHR21272:SF3">
    <property type="entry name" value="CATABOLIC 3-DEHYDROQUINASE"/>
    <property type="match status" value="1"/>
</dbReference>
<feature type="site" description="Transition state stabilizer" evidence="7 9">
    <location>
        <position position="17"/>
    </location>
</feature>
<dbReference type="Proteomes" id="UP000071859">
    <property type="component" value="Unassembled WGS sequence"/>
</dbReference>
<evidence type="ECO:0000256" key="6">
    <source>
        <dbReference type="ARBA" id="ARBA00023239"/>
    </source>
</evidence>
<feature type="active site" description="Proton donor" evidence="7 8">
    <location>
        <position position="100"/>
    </location>
</feature>
<accession>A0A158EGQ9</accession>
<evidence type="ECO:0000256" key="1">
    <source>
        <dbReference type="ARBA" id="ARBA00001864"/>
    </source>
</evidence>
<dbReference type="SUPFAM" id="SSF52304">
    <property type="entry name" value="Type II 3-dehydroquinate dehydratase"/>
    <property type="match status" value="1"/>
</dbReference>
<dbReference type="Pfam" id="PF01220">
    <property type="entry name" value="DHquinase_II"/>
    <property type="match status" value="1"/>
</dbReference>
<dbReference type="PIRSF" id="PIRSF001399">
    <property type="entry name" value="DHquinase_II"/>
    <property type="match status" value="1"/>
</dbReference>
<organism evidence="10 11">
    <name type="scientific">Caballeronia calidae</name>
    <dbReference type="NCBI Taxonomy" id="1777139"/>
    <lineage>
        <taxon>Bacteria</taxon>
        <taxon>Pseudomonadati</taxon>
        <taxon>Pseudomonadota</taxon>
        <taxon>Betaproteobacteria</taxon>
        <taxon>Burkholderiales</taxon>
        <taxon>Burkholderiaceae</taxon>
        <taxon>Caballeronia</taxon>
    </lineage>
</organism>
<dbReference type="RefSeq" id="WP_232478047.1">
    <property type="nucleotide sequence ID" value="NZ_FCOX02000098.1"/>
</dbReference>
<dbReference type="AlphaFoldDB" id="A0A158EGQ9"/>
<comment type="caution">
    <text evidence="7">Lacks conserved residue(s) required for the propagation of feature annotation.</text>
</comment>
<evidence type="ECO:0000313" key="10">
    <source>
        <dbReference type="EMBL" id="SAL06018.1"/>
    </source>
</evidence>
<dbReference type="InterPro" id="IPR001874">
    <property type="entry name" value="DHquinase_II"/>
</dbReference>
<feature type="binding site" evidence="7">
    <location>
        <position position="74"/>
    </location>
    <ligand>
        <name>substrate</name>
    </ligand>
</feature>
<evidence type="ECO:0000256" key="7">
    <source>
        <dbReference type="HAMAP-Rule" id="MF_00169"/>
    </source>
</evidence>
<evidence type="ECO:0000256" key="2">
    <source>
        <dbReference type="ARBA" id="ARBA00004902"/>
    </source>
</evidence>
<dbReference type="EMBL" id="FCOX02000098">
    <property type="protein sequence ID" value="SAL06018.1"/>
    <property type="molecule type" value="Genomic_DNA"/>
</dbReference>
<name>A0A158EGQ9_9BURK</name>
<protein>
    <recommendedName>
        <fullName evidence="5 7">3-dehydroquinate dehydratase</fullName>
        <shortName evidence="7">3-dehydroquinase</shortName>
        <ecNumber evidence="5 7">4.2.1.10</ecNumber>
    </recommendedName>
    <alternativeName>
        <fullName evidence="7">Type II DHQase</fullName>
    </alternativeName>
</protein>
<keyword evidence="7" id="KW-0057">Aromatic amino acid biosynthesis</keyword>
<comment type="caution">
    <text evidence="10">The sequence shown here is derived from an EMBL/GenBank/DDBJ whole genome shotgun (WGS) entry which is preliminary data.</text>
</comment>
<keyword evidence="6 7" id="KW-0456">Lyase</keyword>
<evidence type="ECO:0000256" key="8">
    <source>
        <dbReference type="PIRSR" id="PIRSR001399-1"/>
    </source>
</evidence>
<comment type="catalytic activity">
    <reaction evidence="1 7">
        <text>3-dehydroquinate = 3-dehydroshikimate + H2O</text>
        <dbReference type="Rhea" id="RHEA:21096"/>
        <dbReference type="ChEBI" id="CHEBI:15377"/>
        <dbReference type="ChEBI" id="CHEBI:16630"/>
        <dbReference type="ChEBI" id="CHEBI:32364"/>
        <dbReference type="EC" id="4.2.1.10"/>
    </reaction>
</comment>
<feature type="active site" description="Proton acceptor" evidence="7 8">
    <location>
        <position position="22"/>
    </location>
</feature>
<evidence type="ECO:0000256" key="5">
    <source>
        <dbReference type="ARBA" id="ARBA00012060"/>
    </source>
</evidence>
<dbReference type="EC" id="4.2.1.10" evidence="5 7"/>
<sequence>MKVLLIQGANMEYLGFREPSLYGSTTAAELDQVLMKDAAGLGLQLDIMYTNVEGEAISAIYRAVRDKVDGLVMNPAGFLYAGYALRDCLKAVPMPYIEVHMTNIDARGMHSLTASTSVGMVTGLGVESYLLALIAMKWKLEGGGGK</sequence>
<dbReference type="Gene3D" id="3.40.50.9100">
    <property type="entry name" value="Dehydroquinase, class II"/>
    <property type="match status" value="1"/>
</dbReference>
<dbReference type="GO" id="GO:0019631">
    <property type="term" value="P:quinate catabolic process"/>
    <property type="evidence" value="ECO:0007669"/>
    <property type="project" value="TreeGrafter"/>
</dbReference>
<feature type="binding site" evidence="7">
    <location>
        <position position="87"/>
    </location>
    <ligand>
        <name>substrate</name>
    </ligand>
</feature>
<dbReference type="GO" id="GO:0008652">
    <property type="term" value="P:amino acid biosynthetic process"/>
    <property type="evidence" value="ECO:0007669"/>
    <property type="project" value="UniProtKB-KW"/>
</dbReference>